<accession>A0A4S3ZVP1</accession>
<organism evidence="2 3">
    <name type="scientific">Flavobacterium supellecticarium</name>
    <dbReference type="NCBI Taxonomy" id="2565924"/>
    <lineage>
        <taxon>Bacteria</taxon>
        <taxon>Pseudomonadati</taxon>
        <taxon>Bacteroidota</taxon>
        <taxon>Flavobacteriia</taxon>
        <taxon>Flavobacteriales</taxon>
        <taxon>Flavobacteriaceae</taxon>
        <taxon>Flavobacterium</taxon>
    </lineage>
</organism>
<gene>
    <name evidence="2" type="ORF">E6C50_10885</name>
</gene>
<protein>
    <submittedName>
        <fullName evidence="2">VOC family protein</fullName>
    </submittedName>
</protein>
<dbReference type="AlphaFoldDB" id="A0A4S3ZVP1"/>
<reference evidence="2 3" key="1">
    <citation type="submission" date="2019-04" db="EMBL/GenBank/DDBJ databases">
        <title>Flavobacterium sp. nov. isolated from construction timber.</title>
        <authorList>
            <person name="Lin S.-Y."/>
            <person name="Chang C.-T."/>
            <person name="Young C.-C."/>
        </authorList>
    </citation>
    <scope>NUCLEOTIDE SEQUENCE [LARGE SCALE GENOMIC DNA]</scope>
    <source>
        <strain evidence="2 3">CC-CTC003</strain>
    </source>
</reference>
<dbReference type="EMBL" id="SSNZ01000004">
    <property type="protein sequence ID" value="THF49851.1"/>
    <property type="molecule type" value="Genomic_DNA"/>
</dbReference>
<dbReference type="PANTHER" id="PTHR33990">
    <property type="entry name" value="PROTEIN YJDN-RELATED"/>
    <property type="match status" value="1"/>
</dbReference>
<keyword evidence="3" id="KW-1185">Reference proteome</keyword>
<dbReference type="OrthoDB" id="9795306at2"/>
<evidence type="ECO:0000259" key="1">
    <source>
        <dbReference type="Pfam" id="PF00903"/>
    </source>
</evidence>
<dbReference type="Pfam" id="PF00903">
    <property type="entry name" value="Glyoxalase"/>
    <property type="match status" value="1"/>
</dbReference>
<name>A0A4S3ZVP1_9FLAO</name>
<dbReference type="InterPro" id="IPR028973">
    <property type="entry name" value="PhnB-like"/>
</dbReference>
<dbReference type="Proteomes" id="UP000307507">
    <property type="component" value="Unassembled WGS sequence"/>
</dbReference>
<dbReference type="InterPro" id="IPR004360">
    <property type="entry name" value="Glyas_Fos-R_dOase_dom"/>
</dbReference>
<dbReference type="PANTHER" id="PTHR33990:SF1">
    <property type="entry name" value="PROTEIN YJDN"/>
    <property type="match status" value="1"/>
</dbReference>
<dbReference type="SUPFAM" id="SSF54593">
    <property type="entry name" value="Glyoxalase/Bleomycin resistance protein/Dihydroxybiphenyl dioxygenase"/>
    <property type="match status" value="1"/>
</dbReference>
<evidence type="ECO:0000313" key="3">
    <source>
        <dbReference type="Proteomes" id="UP000307507"/>
    </source>
</evidence>
<comment type="caution">
    <text evidence="2">The sequence shown here is derived from an EMBL/GenBank/DDBJ whole genome shotgun (WGS) entry which is preliminary data.</text>
</comment>
<proteinExistence type="predicted"/>
<evidence type="ECO:0000313" key="2">
    <source>
        <dbReference type="EMBL" id="THF49851.1"/>
    </source>
</evidence>
<dbReference type="RefSeq" id="WP_136403260.1">
    <property type="nucleotide sequence ID" value="NZ_SSNZ01000004.1"/>
</dbReference>
<dbReference type="CDD" id="cd06588">
    <property type="entry name" value="PhnB_like"/>
    <property type="match status" value="1"/>
</dbReference>
<dbReference type="Gene3D" id="3.10.180.10">
    <property type="entry name" value="2,3-Dihydroxybiphenyl 1,2-Dioxygenase, domain 1"/>
    <property type="match status" value="1"/>
</dbReference>
<feature type="domain" description="Glyoxalase/fosfomycin resistance/dioxygenase" evidence="1">
    <location>
        <begin position="8"/>
        <end position="134"/>
    </location>
</feature>
<dbReference type="InterPro" id="IPR029068">
    <property type="entry name" value="Glyas_Bleomycin-R_OHBP_Dase"/>
</dbReference>
<sequence length="143" mass="15618">MANVNPYLTFNGTCEAAFDFYQSVFGGEFQYKGKFKDMPSEQPMPESEQEKIMHVSLPIGGTILMGSDSAEGCGGHAVTAGDNISISINADSEADAKRIFEGLSAGGKVTMPLEKTFWGALFGMFTDKFGIHWMVNYDYEQKG</sequence>